<dbReference type="GO" id="GO:0046872">
    <property type="term" value="F:metal ion binding"/>
    <property type="evidence" value="ECO:0007669"/>
    <property type="project" value="UniProtKB-KW"/>
</dbReference>
<feature type="binding site" evidence="10">
    <location>
        <position position="75"/>
    </location>
    <ligand>
        <name>Na(+)</name>
        <dbReference type="ChEBI" id="CHEBI:29101"/>
        <note>structural</note>
    </ligand>
</feature>
<comment type="activity regulation">
    <text evidence="10">Na(+) is not transported, but it plays an essential structural role and its presence is essential for fluoride channel function.</text>
</comment>
<reference evidence="11 12" key="1">
    <citation type="journal article" date="2012" name="PLoS ONE">
        <title>Functional divergence in the genus oenococcus as predicted by genome sequencing of the newly-described species, Oenococcus kitaharae.</title>
        <authorList>
            <person name="Borneman A.R."/>
            <person name="McCarthy J.M."/>
            <person name="Chambers P.J."/>
            <person name="Bartowsky E.J."/>
        </authorList>
    </citation>
    <scope>NUCLEOTIDE SEQUENCE [LARGE SCALE GENOMIC DNA]</scope>
    <source>
        <strain evidence="12">DSM17330</strain>
    </source>
</reference>
<evidence type="ECO:0000256" key="3">
    <source>
        <dbReference type="ARBA" id="ARBA00022692"/>
    </source>
</evidence>
<keyword evidence="10" id="KW-0915">Sodium</keyword>
<dbReference type="Pfam" id="PF02537">
    <property type="entry name" value="CRCB"/>
    <property type="match status" value="1"/>
</dbReference>
<comment type="similarity">
    <text evidence="7 10">Belongs to the fluoride channel Fluc/FEX (TC 1.A.43) family.</text>
</comment>
<proteinExistence type="inferred from homology"/>
<comment type="function">
    <text evidence="9 10">Fluoride-specific ion channel. Important for reducing fluoride concentration in the cell, thus reducing its toxicity.</text>
</comment>
<dbReference type="GO" id="GO:0062054">
    <property type="term" value="F:fluoride channel activity"/>
    <property type="evidence" value="ECO:0007669"/>
    <property type="project" value="UniProtKB-UniRule"/>
</dbReference>
<keyword evidence="4 10" id="KW-1133">Transmembrane helix</keyword>
<evidence type="ECO:0000313" key="11">
    <source>
        <dbReference type="EMBL" id="EHN59683.1"/>
    </source>
</evidence>
<evidence type="ECO:0000313" key="12">
    <source>
        <dbReference type="Proteomes" id="UP000004959"/>
    </source>
</evidence>
<protein>
    <recommendedName>
        <fullName evidence="10">Fluoride-specific ion channel FluC</fullName>
    </recommendedName>
</protein>
<accession>G9WG75</accession>
<evidence type="ECO:0000256" key="6">
    <source>
        <dbReference type="ARBA" id="ARBA00023303"/>
    </source>
</evidence>
<dbReference type="RefSeq" id="WP_007746738.1">
    <property type="nucleotide sequence ID" value="NZ_CM001398.1"/>
</dbReference>
<dbReference type="eggNOG" id="COG0239">
    <property type="taxonomic scope" value="Bacteria"/>
</dbReference>
<dbReference type="GO" id="GO:0005886">
    <property type="term" value="C:plasma membrane"/>
    <property type="evidence" value="ECO:0007669"/>
    <property type="project" value="UniProtKB-SubCell"/>
</dbReference>
<dbReference type="Proteomes" id="UP000004959">
    <property type="component" value="Chromosome"/>
</dbReference>
<dbReference type="HAMAP" id="MF_00454">
    <property type="entry name" value="FluC"/>
    <property type="match status" value="1"/>
</dbReference>
<name>G9WG75_9LACO</name>
<keyword evidence="6 10" id="KW-0407">Ion channel</keyword>
<evidence type="ECO:0000256" key="7">
    <source>
        <dbReference type="ARBA" id="ARBA00035120"/>
    </source>
</evidence>
<keyword evidence="10" id="KW-0479">Metal-binding</keyword>
<keyword evidence="3 10" id="KW-0812">Transmembrane</keyword>
<evidence type="ECO:0000256" key="4">
    <source>
        <dbReference type="ARBA" id="ARBA00022989"/>
    </source>
</evidence>
<dbReference type="HOGENOM" id="CLU_114342_1_2_9"/>
<keyword evidence="12" id="KW-1185">Reference proteome</keyword>
<comment type="caution">
    <text evidence="11">The sequence shown here is derived from an EMBL/GenBank/DDBJ whole genome shotgun (WGS) entry which is preliminary data.</text>
</comment>
<evidence type="ECO:0000256" key="2">
    <source>
        <dbReference type="ARBA" id="ARBA00022475"/>
    </source>
</evidence>
<feature type="binding site" evidence="10">
    <location>
        <position position="72"/>
    </location>
    <ligand>
        <name>Na(+)</name>
        <dbReference type="ChEBI" id="CHEBI:29101"/>
        <note>structural</note>
    </ligand>
</feature>
<feature type="transmembrane region" description="Helical" evidence="10">
    <location>
        <begin position="64"/>
        <end position="87"/>
    </location>
</feature>
<gene>
    <name evidence="10" type="primary">fluC</name>
    <name evidence="10" type="synonym">crcB</name>
    <name evidence="11" type="ORF">OKIT_1606</name>
</gene>
<dbReference type="InterPro" id="IPR003691">
    <property type="entry name" value="FluC"/>
</dbReference>
<evidence type="ECO:0000256" key="10">
    <source>
        <dbReference type="HAMAP-Rule" id="MF_00454"/>
    </source>
</evidence>
<keyword evidence="5 10" id="KW-0472">Membrane</keyword>
<keyword evidence="2 10" id="KW-1003">Cell membrane</keyword>
<feature type="transmembrane region" description="Helical" evidence="10">
    <location>
        <begin position="93"/>
        <end position="112"/>
    </location>
</feature>
<keyword evidence="10" id="KW-0406">Ion transport</keyword>
<evidence type="ECO:0000256" key="9">
    <source>
        <dbReference type="ARBA" id="ARBA00049940"/>
    </source>
</evidence>
<sequence>MLRNSIIVLICAFVAGALRELLELSFQSPFHWITIIINLAGAFLMGMTYEYVRIAKKNAANFSLIAGTGLIGSFTTFSTFISEIYALAARQQFLSAVIYLAVSTFFGILLLVSGKKIVQVVKHAD</sequence>
<feature type="transmembrane region" description="Helical" evidence="10">
    <location>
        <begin position="29"/>
        <end position="52"/>
    </location>
</feature>
<dbReference type="PATRIC" id="fig|1045004.4.peg.1577"/>
<keyword evidence="10" id="KW-0813">Transport</keyword>
<evidence type="ECO:0000256" key="8">
    <source>
        <dbReference type="ARBA" id="ARBA00035585"/>
    </source>
</evidence>
<dbReference type="PANTHER" id="PTHR28259:SF1">
    <property type="entry name" value="FLUORIDE EXPORT PROTEIN 1-RELATED"/>
    <property type="match status" value="1"/>
</dbReference>
<comment type="catalytic activity">
    <reaction evidence="8">
        <text>fluoride(in) = fluoride(out)</text>
        <dbReference type="Rhea" id="RHEA:76159"/>
        <dbReference type="ChEBI" id="CHEBI:17051"/>
    </reaction>
    <physiologicalReaction direction="left-to-right" evidence="8">
        <dbReference type="Rhea" id="RHEA:76160"/>
    </physiologicalReaction>
</comment>
<dbReference type="GO" id="GO:0140114">
    <property type="term" value="P:cellular detoxification of fluoride"/>
    <property type="evidence" value="ECO:0007669"/>
    <property type="project" value="UniProtKB-UniRule"/>
</dbReference>
<evidence type="ECO:0000256" key="5">
    <source>
        <dbReference type="ARBA" id="ARBA00023136"/>
    </source>
</evidence>
<dbReference type="AlphaFoldDB" id="G9WG75"/>
<comment type="subcellular location">
    <subcellularLocation>
        <location evidence="1 10">Cell membrane</location>
        <topology evidence="1 10">Multi-pass membrane protein</topology>
    </subcellularLocation>
</comment>
<dbReference type="EMBL" id="AFVZ01000001">
    <property type="protein sequence ID" value="EHN59683.1"/>
    <property type="molecule type" value="Genomic_DNA"/>
</dbReference>
<evidence type="ECO:0000256" key="1">
    <source>
        <dbReference type="ARBA" id="ARBA00004651"/>
    </source>
</evidence>
<organism evidence="11 12">
    <name type="scientific">Oenococcus kitaharae DSM 17330</name>
    <dbReference type="NCBI Taxonomy" id="1045004"/>
    <lineage>
        <taxon>Bacteria</taxon>
        <taxon>Bacillati</taxon>
        <taxon>Bacillota</taxon>
        <taxon>Bacilli</taxon>
        <taxon>Lactobacillales</taxon>
        <taxon>Lactobacillaceae</taxon>
        <taxon>Oenococcus</taxon>
    </lineage>
</organism>
<dbReference type="PANTHER" id="PTHR28259">
    <property type="entry name" value="FLUORIDE EXPORT PROTEIN 1-RELATED"/>
    <property type="match status" value="1"/>
</dbReference>